<evidence type="ECO:0000313" key="3">
    <source>
        <dbReference type="Proteomes" id="UP001367316"/>
    </source>
</evidence>
<name>A0ABR1NKM4_9PEZI</name>
<proteinExistence type="predicted"/>
<evidence type="ECO:0000313" key="2">
    <source>
        <dbReference type="EMBL" id="KAK7615328.1"/>
    </source>
</evidence>
<evidence type="ECO:0000256" key="1">
    <source>
        <dbReference type="SAM" id="MobiDB-lite"/>
    </source>
</evidence>
<gene>
    <name evidence="2" type="ORF">JOL62DRAFT_1234</name>
</gene>
<sequence>MPGCLNASVSTSSSIYLLQYSCRAAPCQINPDGRRRPSGKRSLLLSCASPSRRRPSVLSGATPVSPVYFASRGCVSAESICKQRHIIWEQRAWKICKTPRPKTTVGRRLRTSSSAQTKPSQPTPDKPPPLPCPPHIQFPSRYPRVRRLPLPTVGHPNTRHPSAIYIARSEAPPPREYRNPRVLQMKKKQQLSTQLPTQSTNQPCAHAAQMNQTPSAM</sequence>
<dbReference type="Proteomes" id="UP001367316">
    <property type="component" value="Unassembled WGS sequence"/>
</dbReference>
<organism evidence="2 3">
    <name type="scientific">Phyllosticta paracitricarpa</name>
    <dbReference type="NCBI Taxonomy" id="2016321"/>
    <lineage>
        <taxon>Eukaryota</taxon>
        <taxon>Fungi</taxon>
        <taxon>Dikarya</taxon>
        <taxon>Ascomycota</taxon>
        <taxon>Pezizomycotina</taxon>
        <taxon>Dothideomycetes</taxon>
        <taxon>Dothideomycetes incertae sedis</taxon>
        <taxon>Botryosphaeriales</taxon>
        <taxon>Phyllostictaceae</taxon>
        <taxon>Phyllosticta</taxon>
    </lineage>
</organism>
<reference evidence="2 3" key="1">
    <citation type="submission" date="2024-04" db="EMBL/GenBank/DDBJ databases">
        <title>Phyllosticta paracitricarpa is synonymous to the EU quarantine fungus P. citricarpa based on phylogenomic analyses.</title>
        <authorList>
            <consortium name="Lawrence Berkeley National Laboratory"/>
            <person name="Van ingen-buijs V.A."/>
            <person name="Van westerhoven A.C."/>
            <person name="Haridas S."/>
            <person name="Skiadas P."/>
            <person name="Martin F."/>
            <person name="Groenewald J.Z."/>
            <person name="Crous P.W."/>
            <person name="Seidl M.F."/>
        </authorList>
    </citation>
    <scope>NUCLEOTIDE SEQUENCE [LARGE SCALE GENOMIC DNA]</scope>
    <source>
        <strain evidence="2 3">CBS 141358</strain>
    </source>
</reference>
<feature type="region of interest" description="Disordered" evidence="1">
    <location>
        <begin position="99"/>
        <end position="134"/>
    </location>
</feature>
<feature type="compositionally biased region" description="Pro residues" evidence="1">
    <location>
        <begin position="121"/>
        <end position="134"/>
    </location>
</feature>
<comment type="caution">
    <text evidence="2">The sequence shown here is derived from an EMBL/GenBank/DDBJ whole genome shotgun (WGS) entry which is preliminary data.</text>
</comment>
<feature type="compositionally biased region" description="Basic residues" evidence="1">
    <location>
        <begin position="99"/>
        <end position="110"/>
    </location>
</feature>
<dbReference type="EMBL" id="JBBPBF010000001">
    <property type="protein sequence ID" value="KAK7615328.1"/>
    <property type="molecule type" value="Genomic_DNA"/>
</dbReference>
<feature type="region of interest" description="Disordered" evidence="1">
    <location>
        <begin position="187"/>
        <end position="217"/>
    </location>
</feature>
<feature type="compositionally biased region" description="Low complexity" evidence="1">
    <location>
        <begin position="190"/>
        <end position="203"/>
    </location>
</feature>
<protein>
    <submittedName>
        <fullName evidence="2">Uncharacterized protein</fullName>
    </submittedName>
</protein>
<accession>A0ABR1NKM4</accession>
<keyword evidence="3" id="KW-1185">Reference proteome</keyword>